<keyword evidence="14 29" id="KW-0833">Ubl conjugation pathway</keyword>
<evidence type="ECO:0000259" key="33">
    <source>
        <dbReference type="PROSITE" id="PS50172"/>
    </source>
</evidence>
<dbReference type="InterPro" id="IPR031099">
    <property type="entry name" value="BRCA1-associated"/>
</dbReference>
<evidence type="ECO:0000256" key="23">
    <source>
        <dbReference type="ARBA" id="ARBA00023160"/>
    </source>
</evidence>
<feature type="domain" description="RING-type" evidence="32">
    <location>
        <begin position="24"/>
        <end position="65"/>
    </location>
</feature>
<comment type="function">
    <text evidence="29">E3 ubiquitin-protein ligase that specifically mediates the formation of 'Lys-6'-linked polyubiquitin chains and plays a central role in DNA repair by facilitating cellular responses to DNA damage. It is unclear whether it also mediates the formation of other types of polyubiquitin chains. The BRCA1-BARD1 heterodimer coordinates a diverse range of cellular pathways such as DNA damage repair, ubiquitination and transcriptional regulation to maintain genomic stability. Regulates centrosomal microtubule nucleation. Required for appropriate cell cycle arrests after ionizing irradiation in both the S-phase and the G2 phase of the cell cycle. Required for FANCD2 targeting to sites of DNA damage. Inhibits lipid synthesis by binding to inactive phosphorylated ACACA and preventing its dephosphorylation. Contributes to homologous recombination repair (HRR) via its direct interaction with PALB2, fine-tunes recombinational repair partly through its modulatory role in the PALB2-dependent loading of BRCA2-RAD51 repair machinery at DNA breaks. Component of the BRCA1-RBBP8 complex which regulates CHEK1 activation and controls cell cycle G2/M checkpoints on DNA damage via BRCA1-mediated ubiquitination of RBBP8. Acts as a transcriptional activator.</text>
</comment>
<feature type="compositionally biased region" description="Polar residues" evidence="31">
    <location>
        <begin position="1206"/>
        <end position="1216"/>
    </location>
</feature>
<dbReference type="SUPFAM" id="SSF57850">
    <property type="entry name" value="RING/U-box"/>
    <property type="match status" value="1"/>
</dbReference>
<evidence type="ECO:0000256" key="15">
    <source>
        <dbReference type="ARBA" id="ARBA00022832"/>
    </source>
</evidence>
<dbReference type="Gene3D" id="3.40.50.10190">
    <property type="entry name" value="BRCT domain"/>
    <property type="match status" value="2"/>
</dbReference>
<keyword evidence="4 29" id="KW-0158">Chromosome</keyword>
<dbReference type="InterPro" id="IPR017907">
    <property type="entry name" value="Znf_RING_CS"/>
</dbReference>
<dbReference type="CDD" id="cd17735">
    <property type="entry name" value="BRCT_BRCA1_rpt1"/>
    <property type="match status" value="1"/>
</dbReference>
<keyword evidence="18" id="KW-0007">Acetylation</keyword>
<evidence type="ECO:0000256" key="27">
    <source>
        <dbReference type="ARBA" id="ARBA00023242"/>
    </source>
</evidence>
<keyword evidence="6" id="KW-1017">Isopeptide bond</keyword>
<feature type="compositionally biased region" description="Acidic residues" evidence="31">
    <location>
        <begin position="1307"/>
        <end position="1327"/>
    </location>
</feature>
<dbReference type="Proteomes" id="UP000886700">
    <property type="component" value="Unplaced"/>
</dbReference>
<evidence type="ECO:0000256" key="11">
    <source>
        <dbReference type="ARBA" id="ARBA00022737"/>
    </source>
</evidence>
<dbReference type="PIRSF" id="PIRSF001734">
    <property type="entry name" value="BRCA1"/>
    <property type="match status" value="1"/>
</dbReference>
<evidence type="ECO:0000256" key="16">
    <source>
        <dbReference type="ARBA" id="ARBA00022833"/>
    </source>
</evidence>
<evidence type="ECO:0000256" key="7">
    <source>
        <dbReference type="ARBA" id="ARBA00022516"/>
    </source>
</evidence>
<evidence type="ECO:0000256" key="4">
    <source>
        <dbReference type="ARBA" id="ARBA00022454"/>
    </source>
</evidence>
<keyword evidence="22" id="KW-0010">Activator</keyword>
<dbReference type="PRINTS" id="PR00493">
    <property type="entry name" value="BRSTCANCERI"/>
</dbReference>
<name>A0ABM2XSK0_MESAU</name>
<feature type="compositionally biased region" description="Polar residues" evidence="31">
    <location>
        <begin position="1259"/>
        <end position="1275"/>
    </location>
</feature>
<keyword evidence="9" id="KW-0808">Transferase</keyword>
<feature type="region of interest" description="Disordered" evidence="31">
    <location>
        <begin position="639"/>
        <end position="766"/>
    </location>
</feature>
<evidence type="ECO:0000256" key="2">
    <source>
        <dbReference type="ARBA" id="ARBA00004286"/>
    </source>
</evidence>
<feature type="compositionally biased region" description="Basic and acidic residues" evidence="31">
    <location>
        <begin position="1446"/>
        <end position="1455"/>
    </location>
</feature>
<feature type="domain" description="BRCT" evidence="33">
    <location>
        <begin position="1689"/>
        <end position="1788"/>
    </location>
</feature>
<dbReference type="Pfam" id="PF00533">
    <property type="entry name" value="BRCT"/>
    <property type="match status" value="2"/>
</dbReference>
<keyword evidence="5" id="KW-0963">Cytoplasm</keyword>
<evidence type="ECO:0000256" key="31">
    <source>
        <dbReference type="SAM" id="MobiDB-lite"/>
    </source>
</evidence>
<feature type="region of interest" description="Disordered" evidence="31">
    <location>
        <begin position="1376"/>
        <end position="1489"/>
    </location>
</feature>
<feature type="region of interest" description="Disordered" evidence="31">
    <location>
        <begin position="1246"/>
        <end position="1356"/>
    </location>
</feature>
<evidence type="ECO:0000256" key="18">
    <source>
        <dbReference type="ARBA" id="ARBA00022990"/>
    </source>
</evidence>
<feature type="region of interest" description="Disordered" evidence="31">
    <location>
        <begin position="1206"/>
        <end position="1229"/>
    </location>
</feature>
<sequence length="1805" mass="199702">MDLSAVQIEEVQNVLHAMQKLLECPICLELIKEPISTKCDHIFCKFCMMKLLNQKKGPSQCPLCKNEITKRSLQGSTRFSQLVEELLKITDAFELDTGMQFANGYSVSKVKNSSEPLNEEASIIQSVGYRNRGKRLQQIESGNATLKDNLSVQLSNLGIVRRKSRQAQPRNKSVYIELESDSSEETVSKPDDCSVRDQELLHATPRRAGAGASLDPANRAACEFSEDVTNIELHQCSNKDLNPIENHATGRHPEKCHGISVSNLHVEPCGTDIHASSLQHENSSLLLTEDRMNVEKAEFYNKSKQSGLTRSQQNRWADSKETCNDRQIPSPEKKVDLNADSLCGRKKWNNQKSLCPENSRATQDVPWMTLNSSIQKVNEWFSKTGEMLTSDGTSDRRCESNAEANVVLEVSDEVDGCSSSSKEMDLMANNPDDALKGKSERDLSKPVENNIRDKIFGKTYQRKGSLPHLNHITEIIGTFTPEPQITQEHPFTNKLKRKRRTTCLHPEDFIKKTDLTITQKTPENINQGTDQMEPDDQVMVITSNDQENKIQGNNLQKEKNANAMKSLEKESVLTTKAKPVSNSISDLELELNVHNSNAPKKNGLRRKSSTRCVLALEPVSRNPNPPACNEFQIDSCSSSEETRKNNSNQTPVKNIRKPQLMEDTEPAADAKKNKEPNEQIRKRRASDAFPEEKLVNIPGLLTNCLSSSKPQESASSSPQKKEVEKLETSQMSDSTKDLKDLLLGGEQGLPTERSEESTSVSLVPDTDYDTQNSVSLLDANTVRYAKTGSSQCMTQFIASDNPNELVHGSKDAGSSTECIKHPLRHKLSHIQETVEMEESELDTQYLQNTFQVSKRQSFTLFSKPRDPQKEYATACASSVTLRDVSPKVISEGEQEENQGHEEAEISDIQAGPVAVGLPLLHQGGEPGADTMRAAVSRPCPSSQYRSNENDLSTACHPGIPQNSHPKQSLSPIMSSIKTGHGKTLSEEQFEKHTLSNEKAVGNETFVQSTIHTISQNHIKNACQEANSGSINDMSSNGENFQGQLGRNRGTKLNTVPPLGLMQPGVCKQSFPVSDYKYLEIKKQEGEAVGSNFSPCLFSDKLEQPMGSGNVFQVCSETPDDLLDDVEIQENTSFAEGDIMEKSAVFNGSVQRREFSRSPSPLTHTSLTRSLQRRSRKLKSSEESGSCEDEDLPCFQHLLGQVSKTLEPTRHSSVTQRLSEKAEGTRVPWKSSIGDCDNEVILVEASQEHRPSEDAEYSGSMFSSQHSAVQDSTANAASRDLLFNPPSRQKSPQSEDEEDFLSDKELISDDEEMGTCLEEDNDQEEDIIIPDSAEAASGYESETNLSEDCSQSDILSTQRATMKDNLIKLQQEMAHLEAVLEQQGDQPSGHSPSLIADPCATEDPPNPEQNISGTASLTSKSINENPVSRNLTCISADKFQPQPPDSSRSENKESRGGRPSPFKSPLAGSRCSAHSRSGSLQNRNCPSQEEPLQVVEAGKSEGTPYLGSGISLFSNRDPESESPKGPAYVCTAPASTSAWTISQYPVSESVKESPAAAHAHTAVVETVSKKKPELTSSKGRANTGISMVVSGLTLKEVMIVQKFAEKYHLTLTDIITEETTHVIMKTDAELVCERTLKYFQGIARGKWIVSYSWVIRCIQERKLLSVHEFEVRGDVVTGRNHQGPKRSRESQEKLFKGLTICCCEPFTNMPKDELERMLQLCGASVVKELSSLTRDTAIHPIVIVQPSAWTEENGCPEIGQLGEAHLVMWDWVLDSISVYQCRDLDAYLVQNITHGCDSSEPQDPND</sequence>
<comment type="subcellular location">
    <subcellularLocation>
        <location evidence="2 29">Chromosome</location>
    </subcellularLocation>
    <subcellularLocation>
        <location evidence="3">Cytoplasm</location>
    </subcellularLocation>
    <subcellularLocation>
        <location evidence="29">Nucleus</location>
    </subcellularLocation>
    <text evidence="29">Localizes at sites of DNA damage at double-strand breaks (DSBs); recruitment to DNA damage sites is mediated by the BRCA1-A complex.</text>
</comment>
<keyword evidence="24" id="KW-0804">Transcription</keyword>
<evidence type="ECO:0000256" key="9">
    <source>
        <dbReference type="ARBA" id="ARBA00022679"/>
    </source>
</evidence>
<dbReference type="InterPro" id="IPR001841">
    <property type="entry name" value="Znf_RING"/>
</dbReference>
<evidence type="ECO:0000256" key="29">
    <source>
        <dbReference type="PIRNR" id="PIRNR001734"/>
    </source>
</evidence>
<feature type="compositionally biased region" description="Polar residues" evidence="31">
    <location>
        <begin position="1471"/>
        <end position="1486"/>
    </location>
</feature>
<proteinExistence type="predicted"/>
<dbReference type="CDD" id="cd17721">
    <property type="entry name" value="BRCT_BRCA1_rpt2"/>
    <property type="match status" value="1"/>
</dbReference>
<evidence type="ECO:0000256" key="10">
    <source>
        <dbReference type="ARBA" id="ARBA00022723"/>
    </source>
</evidence>
<feature type="compositionally biased region" description="Polar residues" evidence="31">
    <location>
        <begin position="303"/>
        <end position="316"/>
    </location>
</feature>
<dbReference type="Pfam" id="PF00097">
    <property type="entry name" value="zf-C3HC4"/>
    <property type="match status" value="1"/>
</dbReference>
<dbReference type="CDD" id="cd16498">
    <property type="entry name" value="RING-HC_BRCA1"/>
    <property type="match status" value="1"/>
</dbReference>
<keyword evidence="23" id="KW-0275">Fatty acid biosynthesis</keyword>
<evidence type="ECO:0000256" key="30">
    <source>
        <dbReference type="PROSITE-ProRule" id="PRU00175"/>
    </source>
</evidence>
<keyword evidence="7" id="KW-0444">Lipid biosynthesis</keyword>
<keyword evidence="25 29" id="KW-0233">DNA recombination</keyword>
<feature type="compositionally biased region" description="Polar residues" evidence="31">
    <location>
        <begin position="1407"/>
        <end position="1432"/>
    </location>
</feature>
<gene>
    <name evidence="35" type="primary">Brca1</name>
</gene>
<dbReference type="PROSITE" id="PS50089">
    <property type="entry name" value="ZF_RING_2"/>
    <property type="match status" value="1"/>
</dbReference>
<dbReference type="RefSeq" id="XP_040605694.1">
    <property type="nucleotide sequence ID" value="XM_040749760.1"/>
</dbReference>
<dbReference type="InterPro" id="IPR018957">
    <property type="entry name" value="Znf_C3HC4_RING-type"/>
</dbReference>
<feature type="compositionally biased region" description="Low complexity" evidence="31">
    <location>
        <begin position="706"/>
        <end position="718"/>
    </location>
</feature>
<keyword evidence="8" id="KW-0597">Phosphoprotein</keyword>
<evidence type="ECO:0000256" key="3">
    <source>
        <dbReference type="ARBA" id="ARBA00004496"/>
    </source>
</evidence>
<dbReference type="PROSITE" id="PS00518">
    <property type="entry name" value="ZF_RING_1"/>
    <property type="match status" value="1"/>
</dbReference>
<keyword evidence="16" id="KW-0862">Zinc</keyword>
<dbReference type="SMART" id="SM00184">
    <property type="entry name" value="RING"/>
    <property type="match status" value="1"/>
</dbReference>
<dbReference type="InterPro" id="IPR001357">
    <property type="entry name" value="BRCT_dom"/>
</dbReference>
<keyword evidence="17" id="KW-0832">Ubl conjugation</keyword>
<keyword evidence="11" id="KW-0677">Repeat</keyword>
<evidence type="ECO:0000256" key="19">
    <source>
        <dbReference type="ARBA" id="ARBA00023015"/>
    </source>
</evidence>
<evidence type="ECO:0000313" key="35">
    <source>
        <dbReference type="RefSeq" id="XP_040605694.1"/>
    </source>
</evidence>
<dbReference type="Gene3D" id="3.30.40.10">
    <property type="entry name" value="Zinc/RING finger domain, C3HC4 (zinc finger)"/>
    <property type="match status" value="1"/>
</dbReference>
<dbReference type="InterPro" id="IPR013083">
    <property type="entry name" value="Znf_RING/FYVE/PHD"/>
</dbReference>
<feature type="compositionally biased region" description="Polar residues" evidence="31">
    <location>
        <begin position="639"/>
        <end position="652"/>
    </location>
</feature>
<dbReference type="SUPFAM" id="SSF52113">
    <property type="entry name" value="BRCT domain"/>
    <property type="match status" value="2"/>
</dbReference>
<keyword evidence="27 29" id="KW-0539">Nucleus</keyword>
<keyword evidence="28 29" id="KW-0131">Cell cycle</keyword>
<evidence type="ECO:0000256" key="17">
    <source>
        <dbReference type="ARBA" id="ARBA00022843"/>
    </source>
</evidence>
<evidence type="ECO:0000256" key="1">
    <source>
        <dbReference type="ARBA" id="ARBA00000900"/>
    </source>
</evidence>
<dbReference type="PANTHER" id="PTHR13763:SF0">
    <property type="entry name" value="BREAST CANCER TYPE 1 SUSCEPTIBILITY PROTEIN"/>
    <property type="match status" value="1"/>
</dbReference>
<evidence type="ECO:0000256" key="25">
    <source>
        <dbReference type="ARBA" id="ARBA00023172"/>
    </source>
</evidence>
<dbReference type="InterPro" id="IPR036420">
    <property type="entry name" value="BRCT_dom_sf"/>
</dbReference>
<dbReference type="SMART" id="SM00292">
    <property type="entry name" value="BRCT"/>
    <property type="match status" value="2"/>
</dbReference>
<comment type="subunit">
    <text evidence="29">Heterodimer with BARD1. Part of the BRCA1-associated genome surveillance complex (BASC), which contains BRCA1, MSH2, MSH6, MLH1, ATM, BLM, PMS2 and the MRE11-RAD50-NBN protein (MRN) complex. This association could be a dynamic process changing throughout the cell cycle and within subnuclear domains. Component of the BRCA1-A complex, at least composed of BRCA1, BARD1, UIMC1/RAP80, ABRAXAS1, BRCC3/BRCC36, BABAM2 and BABAM1/NBA1. Interacts (via the BRCT domains) with ABRAXAS1 (phosphorylated form); this is important for recruitment to sites of DNA damage. Can form a heterotetramer with two molecules of ABRAXAS1 (phosphorylated form). Component of the BRCA1-RBBP8 complex. Interacts (via the BRCT domains) with RBBP8 ('Ser-327' phosphorylated form); the interaction ubiquitinates RBBP8, regulates CHEK1 activation, and involves RBBP8 in BRCA1-dependent G2/M checkpoint control on DNA damage. Associates with RNA polymerase II holoenzyme. Interacts with SMC1A, NELFB, DCLRE1C, CLSPN. CHEK1, CHEK2, BAP1, BRCC3, UBXN1 and PCLAF. Interacts (via BRCT domains) with BRIP1 (phosphorylated form). Interacts with FANCD2 (ubiquitinated form). Interacts with H2AX (phosphorylated on 'Ser-140'). Interacts (via the BRCT domains) with ACACA (phosphorylated form); the interaction prevents dephosphorylation of ACACA. Part of a BRCA complex containing BRCA1, BRCA2 and PALB2. Interacts directly with PALB2; the interaction is essential for its function in HRR. Interacts directly with BRCA2; the interaction occurs only in the presence of PALB2 which serves as the bridging protein. Interacts (via the BRCT domains) with LMO4; the interaction represses the transcriptional activity of BRCA1. Interacts (via the BRCT domains) with CCAR2 (via N-terminus); the interaction represses the transcriptional activator activity of BRCA1. Interacts with EXD2. Interacts (via C-terminus) with DHX9; this interaction is direct and links BRCA1 to the RNA polymerase II holoenzyme.</text>
</comment>
<dbReference type="PANTHER" id="PTHR13763">
    <property type="entry name" value="BREAST CANCER TYPE 1 SUSCEPTIBILITY PROTEIN BRCA1"/>
    <property type="match status" value="1"/>
</dbReference>
<keyword evidence="21 29" id="KW-0238">DNA-binding</keyword>
<keyword evidence="34" id="KW-1185">Reference proteome</keyword>
<dbReference type="InterPro" id="IPR025994">
    <property type="entry name" value="BRCA1_serine_dom"/>
</dbReference>
<feature type="region of interest" description="Disordered" evidence="31">
    <location>
        <begin position="303"/>
        <end position="336"/>
    </location>
</feature>
<keyword evidence="26 29" id="KW-0234">DNA repair</keyword>
<evidence type="ECO:0000256" key="28">
    <source>
        <dbReference type="ARBA" id="ARBA00023306"/>
    </source>
</evidence>
<feature type="region of interest" description="Disordered" evidence="31">
    <location>
        <begin position="419"/>
        <end position="441"/>
    </location>
</feature>
<dbReference type="GeneID" id="101840909"/>
<evidence type="ECO:0000256" key="12">
    <source>
        <dbReference type="ARBA" id="ARBA00022763"/>
    </source>
</evidence>
<feature type="domain" description="BRCT" evidence="33">
    <location>
        <begin position="1576"/>
        <end position="1670"/>
    </location>
</feature>
<reference evidence="35" key="1">
    <citation type="submission" date="2025-08" db="UniProtKB">
        <authorList>
            <consortium name="RefSeq"/>
        </authorList>
    </citation>
    <scope>IDENTIFICATION</scope>
    <source>
        <tissue evidence="35">Liver</tissue>
    </source>
</reference>
<feature type="compositionally biased region" description="Basic and acidic residues" evidence="31">
    <location>
        <begin position="668"/>
        <end position="680"/>
    </location>
</feature>
<feature type="region of interest" description="Disordered" evidence="31">
    <location>
        <begin position="1149"/>
        <end position="1189"/>
    </location>
</feature>
<dbReference type="InterPro" id="IPR011364">
    <property type="entry name" value="BRCA1"/>
</dbReference>
<evidence type="ECO:0000313" key="34">
    <source>
        <dbReference type="Proteomes" id="UP000886700"/>
    </source>
</evidence>
<accession>A0ABM2XSK0</accession>
<feature type="compositionally biased region" description="Polar residues" evidence="31">
    <location>
        <begin position="1339"/>
        <end position="1356"/>
    </location>
</feature>
<evidence type="ECO:0000256" key="14">
    <source>
        <dbReference type="ARBA" id="ARBA00022786"/>
    </source>
</evidence>
<evidence type="ECO:0000256" key="6">
    <source>
        <dbReference type="ARBA" id="ARBA00022499"/>
    </source>
</evidence>
<keyword evidence="15" id="KW-0276">Fatty acid metabolism</keyword>
<keyword evidence="10" id="KW-0479">Metal-binding</keyword>
<evidence type="ECO:0000256" key="13">
    <source>
        <dbReference type="ARBA" id="ARBA00022771"/>
    </source>
</evidence>
<protein>
    <recommendedName>
        <fullName evidence="29">Breast cancer type 1 susceptibility protein homolog</fullName>
        <ecNumber evidence="29">2.3.2.27</ecNumber>
    </recommendedName>
</protein>
<evidence type="ECO:0000259" key="32">
    <source>
        <dbReference type="PROSITE" id="PS50089"/>
    </source>
</evidence>
<evidence type="ECO:0000256" key="22">
    <source>
        <dbReference type="ARBA" id="ARBA00023159"/>
    </source>
</evidence>
<evidence type="ECO:0000256" key="24">
    <source>
        <dbReference type="ARBA" id="ARBA00023163"/>
    </source>
</evidence>
<dbReference type="EC" id="2.3.2.27" evidence="29"/>
<keyword evidence="13 30" id="KW-0863">Zinc-finger</keyword>
<keyword evidence="20" id="KW-0443">Lipid metabolism</keyword>
<organism evidence="34 35">
    <name type="scientific">Mesocricetus auratus</name>
    <name type="common">Golden hamster</name>
    <dbReference type="NCBI Taxonomy" id="10036"/>
    <lineage>
        <taxon>Eukaryota</taxon>
        <taxon>Metazoa</taxon>
        <taxon>Chordata</taxon>
        <taxon>Craniata</taxon>
        <taxon>Vertebrata</taxon>
        <taxon>Euteleostomi</taxon>
        <taxon>Mammalia</taxon>
        <taxon>Eutheria</taxon>
        <taxon>Euarchontoglires</taxon>
        <taxon>Glires</taxon>
        <taxon>Rodentia</taxon>
        <taxon>Myomorpha</taxon>
        <taxon>Muroidea</taxon>
        <taxon>Cricetidae</taxon>
        <taxon>Cricetinae</taxon>
        <taxon>Mesocricetus</taxon>
    </lineage>
</organism>
<evidence type="ECO:0000256" key="8">
    <source>
        <dbReference type="ARBA" id="ARBA00022553"/>
    </source>
</evidence>
<dbReference type="Pfam" id="PF12820">
    <property type="entry name" value="BRCT_assoc"/>
    <property type="match status" value="1"/>
</dbReference>
<evidence type="ECO:0000256" key="5">
    <source>
        <dbReference type="ARBA" id="ARBA00022490"/>
    </source>
</evidence>
<keyword evidence="12 29" id="KW-0227">DNA damage</keyword>
<comment type="catalytic activity">
    <reaction evidence="1 29">
        <text>S-ubiquitinyl-[E2 ubiquitin-conjugating enzyme]-L-cysteine + [acceptor protein]-L-lysine = [E2 ubiquitin-conjugating enzyme]-L-cysteine + N(6)-ubiquitinyl-[acceptor protein]-L-lysine.</text>
        <dbReference type="EC" id="2.3.2.27"/>
    </reaction>
</comment>
<evidence type="ECO:0000256" key="21">
    <source>
        <dbReference type="ARBA" id="ARBA00023125"/>
    </source>
</evidence>
<feature type="region of interest" description="Disordered" evidence="31">
    <location>
        <begin position="1505"/>
        <end position="1525"/>
    </location>
</feature>
<keyword evidence="19" id="KW-0805">Transcription regulation</keyword>
<evidence type="ECO:0000256" key="20">
    <source>
        <dbReference type="ARBA" id="ARBA00023098"/>
    </source>
</evidence>
<evidence type="ECO:0000256" key="26">
    <source>
        <dbReference type="ARBA" id="ARBA00023204"/>
    </source>
</evidence>
<dbReference type="PROSITE" id="PS50172">
    <property type="entry name" value="BRCT"/>
    <property type="match status" value="2"/>
</dbReference>